<comment type="caution">
    <text evidence="1">The sequence shown here is derived from an EMBL/GenBank/DDBJ whole genome shotgun (WGS) entry which is preliminary data.</text>
</comment>
<name>A0A2G4U3L2_YERBE</name>
<sequence length="106" mass="11414">MVPPSPFPATDPHYSTKDLTAILALYSGVRIILSPTCDDCYLDGPGQKETSSKHGQALGKLPIQKTSVRACAMSIDSGLYNYYNPASLYVAIEASVSSLRAAKRVY</sequence>
<gene>
    <name evidence="1" type="ORF">CS533_09565</name>
</gene>
<dbReference type="AlphaFoldDB" id="A0A2G4U3L2"/>
<accession>A0A2G4U3L2</accession>
<reference evidence="1 2" key="1">
    <citation type="submission" date="2017-10" db="EMBL/GenBank/DDBJ databases">
        <authorList>
            <person name="Banno H."/>
            <person name="Chua N.-H."/>
        </authorList>
    </citation>
    <scope>NUCLEOTIDE SEQUENCE [LARGE SCALE GENOMIC DNA]</scope>
    <source>
        <strain evidence="1 2">SCPM-O-B-7607</strain>
    </source>
</reference>
<proteinExistence type="predicted"/>
<organism evidence="1 2">
    <name type="scientific">Yersinia bercovieri</name>
    <dbReference type="NCBI Taxonomy" id="634"/>
    <lineage>
        <taxon>Bacteria</taxon>
        <taxon>Pseudomonadati</taxon>
        <taxon>Pseudomonadota</taxon>
        <taxon>Gammaproteobacteria</taxon>
        <taxon>Enterobacterales</taxon>
        <taxon>Yersiniaceae</taxon>
        <taxon>Yersinia</taxon>
    </lineage>
</organism>
<dbReference type="EMBL" id="PEHN01000007">
    <property type="protein sequence ID" value="PHZ27819.1"/>
    <property type="molecule type" value="Genomic_DNA"/>
</dbReference>
<evidence type="ECO:0000313" key="2">
    <source>
        <dbReference type="Proteomes" id="UP000229378"/>
    </source>
</evidence>
<evidence type="ECO:0000313" key="1">
    <source>
        <dbReference type="EMBL" id="PHZ27819.1"/>
    </source>
</evidence>
<protein>
    <submittedName>
        <fullName evidence="1">Uncharacterized protein</fullName>
    </submittedName>
</protein>
<dbReference type="Proteomes" id="UP000229378">
    <property type="component" value="Unassembled WGS sequence"/>
</dbReference>